<feature type="compositionally biased region" description="Basic and acidic residues" evidence="4">
    <location>
        <begin position="72"/>
        <end position="98"/>
    </location>
</feature>
<dbReference type="InterPro" id="IPR044882">
    <property type="entry name" value="I2BP1/2_C3HC4-RING_sf"/>
</dbReference>
<comment type="similarity">
    <text evidence="2">Belongs to the IRF2BP family.</text>
</comment>
<feature type="compositionally biased region" description="Pro residues" evidence="4">
    <location>
        <begin position="290"/>
        <end position="307"/>
    </location>
</feature>
<evidence type="ECO:0000313" key="9">
    <source>
        <dbReference type="Proteomes" id="UP000584326"/>
    </source>
</evidence>
<evidence type="ECO:0000256" key="4">
    <source>
        <dbReference type="SAM" id="MobiDB-lite"/>
    </source>
</evidence>
<feature type="compositionally biased region" description="Basic and acidic residues" evidence="4">
    <location>
        <begin position="321"/>
        <end position="336"/>
    </location>
</feature>
<accession>A0A7L4H835</accession>
<name>A0A7L4H835_PODST</name>
<protein>
    <submittedName>
        <fullName evidence="8">I2BP1 protein</fullName>
    </submittedName>
</protein>
<feature type="compositionally biased region" description="Basic residues" evidence="4">
    <location>
        <begin position="99"/>
        <end position="109"/>
    </location>
</feature>
<proteinExistence type="inferred from homology"/>
<dbReference type="PANTHER" id="PTHR10816">
    <property type="entry name" value="MYELIN TRANSCRIPTION FACTOR 1-RELATED"/>
    <property type="match status" value="1"/>
</dbReference>
<evidence type="ECO:0000259" key="6">
    <source>
        <dbReference type="Pfam" id="PF25454"/>
    </source>
</evidence>
<dbReference type="Pfam" id="PF25457">
    <property type="entry name" value="IRF-2BP1_2_M"/>
    <property type="match status" value="1"/>
</dbReference>
<evidence type="ECO:0000256" key="1">
    <source>
        <dbReference type="ARBA" id="ARBA00004123"/>
    </source>
</evidence>
<dbReference type="Pfam" id="PF25454">
    <property type="entry name" value="zf-C3HC4_IRF-2BP1_2"/>
    <property type="match status" value="1"/>
</dbReference>
<sequence length="424" mass="47596">VPVAMWRGRQWCYLCDLPKTPWAVVWDFSEAVCRGCVNFEGVERIEPLLETARRLRHRHHQAESHRHHAESHRHQAESRQHHAESCHQAESHRHQAESRHHHAESHRHHAESCHQAKSCHHTESPRHATPVEDPTNRRRGPPAPVPYPLCDAECLAELSEAIRGRAEDWPGKPPAVRERLAALTGCAPFNVRFRKDHALVGRVLAFDAAPRPGLEFELKLFAEYPCGSGSVYAGALGLAQRMCQDCPRSPGRAISSGYKYLEYEKRCGSGDWRLLGELFTEAVRFFRHPPAPEALPQHPPPPPPPPPPRRRRKASPEPDEPPQHRQPPDTQRVPEESGLHCGLCRHRLEDTHFVQCPAVPAHRFCFPCARRAIRARGGAGGGEVHCPSGGRCPLAGSGLPWAFMQGEIAAILAGDIRVKRERDP</sequence>
<evidence type="ECO:0000259" key="7">
    <source>
        <dbReference type="Pfam" id="PF25457"/>
    </source>
</evidence>
<dbReference type="Pfam" id="PF11261">
    <property type="entry name" value="IRF-2BP1_2"/>
    <property type="match status" value="1"/>
</dbReference>
<dbReference type="InterPro" id="IPR058682">
    <property type="entry name" value="IRF-2BP1/2-like_M"/>
</dbReference>
<dbReference type="Proteomes" id="UP000584326">
    <property type="component" value="Unassembled WGS sequence"/>
</dbReference>
<evidence type="ECO:0000256" key="3">
    <source>
        <dbReference type="ARBA" id="ARBA00023242"/>
    </source>
</evidence>
<dbReference type="GO" id="GO:0003714">
    <property type="term" value="F:transcription corepressor activity"/>
    <property type="evidence" value="ECO:0007669"/>
    <property type="project" value="TreeGrafter"/>
</dbReference>
<evidence type="ECO:0000313" key="8">
    <source>
        <dbReference type="EMBL" id="NXX20752.1"/>
    </source>
</evidence>
<dbReference type="GO" id="GO:0006357">
    <property type="term" value="P:regulation of transcription by RNA polymerase II"/>
    <property type="evidence" value="ECO:0007669"/>
    <property type="project" value="TreeGrafter"/>
</dbReference>
<evidence type="ECO:0000256" key="2">
    <source>
        <dbReference type="ARBA" id="ARBA00010802"/>
    </source>
</evidence>
<feature type="region of interest" description="Disordered" evidence="4">
    <location>
        <begin position="55"/>
        <end position="143"/>
    </location>
</feature>
<dbReference type="InterPro" id="IPR057414">
    <property type="entry name" value="Zf-C3HC4_IRF-2BP1_2"/>
</dbReference>
<feature type="region of interest" description="Disordered" evidence="4">
    <location>
        <begin position="290"/>
        <end position="336"/>
    </location>
</feature>
<dbReference type="AlphaFoldDB" id="A0A7L4H835"/>
<dbReference type="GO" id="GO:0005634">
    <property type="term" value="C:nucleus"/>
    <property type="evidence" value="ECO:0007669"/>
    <property type="project" value="UniProtKB-SubCell"/>
</dbReference>
<feature type="compositionally biased region" description="Basic residues" evidence="4">
    <location>
        <begin position="55"/>
        <end position="71"/>
    </location>
</feature>
<keyword evidence="3" id="KW-0539">Nucleus</keyword>
<keyword evidence="9" id="KW-1185">Reference proteome</keyword>
<dbReference type="Gene3D" id="1.10.10.1580">
    <property type="entry name" value="Interferon regulatory factor 2-binding protein"/>
    <property type="match status" value="1"/>
</dbReference>
<organism evidence="8 9">
    <name type="scientific">Podargus strigoides</name>
    <name type="common">Tawny frogmouth</name>
    <name type="synonym">Caprimulgus strigoides</name>
    <dbReference type="NCBI Taxonomy" id="8905"/>
    <lineage>
        <taxon>Eukaryota</taxon>
        <taxon>Metazoa</taxon>
        <taxon>Chordata</taxon>
        <taxon>Craniata</taxon>
        <taxon>Vertebrata</taxon>
        <taxon>Euteleostomi</taxon>
        <taxon>Archelosauria</taxon>
        <taxon>Archosauria</taxon>
        <taxon>Dinosauria</taxon>
        <taxon>Saurischia</taxon>
        <taxon>Theropoda</taxon>
        <taxon>Coelurosauria</taxon>
        <taxon>Aves</taxon>
        <taxon>Neognathae</taxon>
        <taxon>Neoaves</taxon>
        <taxon>Strisores</taxon>
        <taxon>Caprimulgiformes</taxon>
        <taxon>Podargidae</taxon>
        <taxon>Podargus</taxon>
    </lineage>
</organism>
<gene>
    <name evidence="8" type="primary">Irf2bp1</name>
    <name evidence="8" type="ORF">PODSTR_R14572</name>
</gene>
<dbReference type="SUPFAM" id="SSF57850">
    <property type="entry name" value="RING/U-box"/>
    <property type="match status" value="1"/>
</dbReference>
<evidence type="ECO:0000259" key="5">
    <source>
        <dbReference type="Pfam" id="PF11261"/>
    </source>
</evidence>
<feature type="domain" description="Interferon regulatory factor 2-binding protein 1/2-like C3HC4 zinc finger" evidence="6">
    <location>
        <begin position="339"/>
        <end position="412"/>
    </location>
</feature>
<feature type="compositionally biased region" description="Basic and acidic residues" evidence="4">
    <location>
        <begin position="110"/>
        <end position="136"/>
    </location>
</feature>
<dbReference type="InterPro" id="IPR022750">
    <property type="entry name" value="IRF-2BP1_2-like_Znf"/>
</dbReference>
<comment type="subcellular location">
    <subcellularLocation>
        <location evidence="1">Nucleus</location>
    </subcellularLocation>
</comment>
<comment type="caution">
    <text evidence="8">The sequence shown here is derived from an EMBL/GenBank/DDBJ whole genome shotgun (WGS) entry which is preliminary data.</text>
</comment>
<dbReference type="OrthoDB" id="45007at2759"/>
<dbReference type="PANTHER" id="PTHR10816:SF19">
    <property type="entry name" value="PROTEIN INTERACTING WITH TTK69 AND SIN3A, ISOFORM D"/>
    <property type="match status" value="1"/>
</dbReference>
<dbReference type="FunFam" id="1.10.10.1580:FF:000001">
    <property type="entry name" value="interferon regulatory factor 2-binding protein 2"/>
    <property type="match status" value="1"/>
</dbReference>
<dbReference type="EMBL" id="VZTK01024365">
    <property type="protein sequence ID" value="NXX20752.1"/>
    <property type="molecule type" value="Genomic_DNA"/>
</dbReference>
<feature type="non-terminal residue" evidence="8">
    <location>
        <position position="1"/>
    </location>
</feature>
<feature type="domain" description="IRF-2BP1/2-like middle" evidence="7">
    <location>
        <begin position="151"/>
        <end position="297"/>
    </location>
</feature>
<feature type="non-terminal residue" evidence="8">
    <location>
        <position position="424"/>
    </location>
</feature>
<feature type="domain" description="Interferon regulatory factor 2-binding protein 1/2-like zinc finger" evidence="5">
    <location>
        <begin position="9"/>
        <end position="59"/>
    </location>
</feature>
<reference evidence="8 9" key="1">
    <citation type="submission" date="2020-02" db="EMBL/GenBank/DDBJ databases">
        <title>Bird 10,000 Genomes (B10K) Project - Family phase.</title>
        <authorList>
            <person name="Zhang G."/>
        </authorList>
    </citation>
    <scope>NUCLEOTIDE SEQUENCE [LARGE SCALE GENOMIC DNA]</scope>
    <source>
        <strain evidence="8">B10K-DU-001-40</strain>
        <tissue evidence="8">Muscle</tissue>
    </source>
</reference>